<dbReference type="AlphaFoldDB" id="A0A8X6MVG7"/>
<dbReference type="SUPFAM" id="SSF53098">
    <property type="entry name" value="Ribonuclease H-like"/>
    <property type="match status" value="1"/>
</dbReference>
<gene>
    <name evidence="1" type="primary">RF55_23213</name>
    <name evidence="1" type="ORF">NPIL_406731</name>
</gene>
<sequence length="143" mass="16106">MTFQPLIKAYINELGNCTRCSFTSYKTCVRPVMKHSREVVSYDTYRNYDVEVCAIQETAKHLLDLNLSPRKVVFLIDIQAAITALSNNNSIDCPIQVTIQCRNKQAELITSGWTLQLQWVPSHAQVLGNNKAGVMVSIRAESN</sequence>
<dbReference type="InterPro" id="IPR012337">
    <property type="entry name" value="RNaseH-like_sf"/>
</dbReference>
<keyword evidence="1" id="KW-0548">Nucleotidyltransferase</keyword>
<dbReference type="GO" id="GO:0003676">
    <property type="term" value="F:nucleic acid binding"/>
    <property type="evidence" value="ECO:0007669"/>
    <property type="project" value="InterPro"/>
</dbReference>
<accession>A0A8X6MVG7</accession>
<dbReference type="Proteomes" id="UP000887013">
    <property type="component" value="Unassembled WGS sequence"/>
</dbReference>
<comment type="caution">
    <text evidence="1">The sequence shown here is derived from an EMBL/GenBank/DDBJ whole genome shotgun (WGS) entry which is preliminary data.</text>
</comment>
<protein>
    <submittedName>
        <fullName evidence="1">Reverse transcriptase</fullName>
    </submittedName>
</protein>
<keyword evidence="2" id="KW-1185">Reference proteome</keyword>
<keyword evidence="1" id="KW-0695">RNA-directed DNA polymerase</keyword>
<organism evidence="1 2">
    <name type="scientific">Nephila pilipes</name>
    <name type="common">Giant wood spider</name>
    <name type="synonym">Nephila maculata</name>
    <dbReference type="NCBI Taxonomy" id="299642"/>
    <lineage>
        <taxon>Eukaryota</taxon>
        <taxon>Metazoa</taxon>
        <taxon>Ecdysozoa</taxon>
        <taxon>Arthropoda</taxon>
        <taxon>Chelicerata</taxon>
        <taxon>Arachnida</taxon>
        <taxon>Araneae</taxon>
        <taxon>Araneomorphae</taxon>
        <taxon>Entelegynae</taxon>
        <taxon>Araneoidea</taxon>
        <taxon>Nephilidae</taxon>
        <taxon>Nephila</taxon>
    </lineage>
</organism>
<evidence type="ECO:0000313" key="2">
    <source>
        <dbReference type="Proteomes" id="UP000887013"/>
    </source>
</evidence>
<keyword evidence="1" id="KW-0808">Transferase</keyword>
<proteinExistence type="predicted"/>
<dbReference type="Gene3D" id="3.30.420.10">
    <property type="entry name" value="Ribonuclease H-like superfamily/Ribonuclease H"/>
    <property type="match status" value="1"/>
</dbReference>
<dbReference type="EMBL" id="BMAW01051322">
    <property type="protein sequence ID" value="GFS79764.1"/>
    <property type="molecule type" value="Genomic_DNA"/>
</dbReference>
<dbReference type="InterPro" id="IPR036397">
    <property type="entry name" value="RNaseH_sf"/>
</dbReference>
<evidence type="ECO:0000313" key="1">
    <source>
        <dbReference type="EMBL" id="GFS79764.1"/>
    </source>
</evidence>
<reference evidence="1" key="1">
    <citation type="submission" date="2020-08" db="EMBL/GenBank/DDBJ databases">
        <title>Multicomponent nature underlies the extraordinary mechanical properties of spider dragline silk.</title>
        <authorList>
            <person name="Kono N."/>
            <person name="Nakamura H."/>
            <person name="Mori M."/>
            <person name="Yoshida Y."/>
            <person name="Ohtoshi R."/>
            <person name="Malay A.D."/>
            <person name="Moran D.A.P."/>
            <person name="Tomita M."/>
            <person name="Numata K."/>
            <person name="Arakawa K."/>
        </authorList>
    </citation>
    <scope>NUCLEOTIDE SEQUENCE</scope>
</reference>
<name>A0A8X6MVG7_NEPPI</name>
<dbReference type="GO" id="GO:0003964">
    <property type="term" value="F:RNA-directed DNA polymerase activity"/>
    <property type="evidence" value="ECO:0007669"/>
    <property type="project" value="UniProtKB-KW"/>
</dbReference>
<dbReference type="OrthoDB" id="7617354at2759"/>